<accession>A0A562KHF4</accession>
<dbReference type="AlphaFoldDB" id="A0A562KHF4"/>
<dbReference type="SUPFAM" id="SSF56784">
    <property type="entry name" value="HAD-like"/>
    <property type="match status" value="1"/>
</dbReference>
<dbReference type="Gene3D" id="3.40.50.1000">
    <property type="entry name" value="HAD superfamily/HAD-like"/>
    <property type="match status" value="1"/>
</dbReference>
<sequence>MTISFDLDDTLIPTTFKFDVEEQNFLQRVFKIENIRKGSLELFKELEKRKIKVNIYTTSYRSKARIKIMFMSYGIKVDKIINQQEHNKFVKIQSSKFPPMFNIDIHIDDSVGVKMEGEKYNFKTIIISKESHNWVEEIIKKIN</sequence>
<comment type="caution">
    <text evidence="1">The sequence shown here is derived from an EMBL/GenBank/DDBJ whole genome shotgun (WGS) entry which is preliminary data.</text>
</comment>
<keyword evidence="2" id="KW-1185">Reference proteome</keyword>
<dbReference type="OrthoDB" id="5431593at2"/>
<dbReference type="InterPro" id="IPR036412">
    <property type="entry name" value="HAD-like_sf"/>
</dbReference>
<dbReference type="RefSeq" id="WP_133609175.1">
    <property type="nucleotide sequence ID" value="NZ_SNZC01000002.1"/>
</dbReference>
<dbReference type="InterPro" id="IPR023214">
    <property type="entry name" value="HAD_sf"/>
</dbReference>
<dbReference type="Proteomes" id="UP000315312">
    <property type="component" value="Unassembled WGS sequence"/>
</dbReference>
<name>A0A562KHF4_9FLAO</name>
<gene>
    <name evidence="1" type="ORF">IP97_01562</name>
</gene>
<reference evidence="1 2" key="1">
    <citation type="journal article" date="2015" name="Stand. Genomic Sci.">
        <title>Genomic Encyclopedia of Bacterial and Archaeal Type Strains, Phase III: the genomes of soil and plant-associated and newly described type strains.</title>
        <authorList>
            <person name="Whitman W.B."/>
            <person name="Woyke T."/>
            <person name="Klenk H.P."/>
            <person name="Zhou Y."/>
            <person name="Lilburn T.G."/>
            <person name="Beck B.J."/>
            <person name="De Vos P."/>
            <person name="Vandamme P."/>
            <person name="Eisen J.A."/>
            <person name="Garrity G."/>
            <person name="Hugenholtz P."/>
            <person name="Kyrpides N.C."/>
        </authorList>
    </citation>
    <scope>NUCLEOTIDE SEQUENCE [LARGE SCALE GENOMIC DNA]</scope>
    <source>
        <strain evidence="1 2">CGMCC 1.6844</strain>
    </source>
</reference>
<protein>
    <submittedName>
        <fullName evidence="1">Uncharacterized protein</fullName>
    </submittedName>
</protein>
<organism evidence="1 2">
    <name type="scientific">Flavobacterium cheniae</name>
    <dbReference type="NCBI Taxonomy" id="295428"/>
    <lineage>
        <taxon>Bacteria</taxon>
        <taxon>Pseudomonadati</taxon>
        <taxon>Bacteroidota</taxon>
        <taxon>Flavobacteriia</taxon>
        <taxon>Flavobacteriales</taxon>
        <taxon>Flavobacteriaceae</taxon>
        <taxon>Flavobacterium</taxon>
    </lineage>
</organism>
<evidence type="ECO:0000313" key="2">
    <source>
        <dbReference type="Proteomes" id="UP000315312"/>
    </source>
</evidence>
<dbReference type="EMBL" id="VLKM01000005">
    <property type="protein sequence ID" value="TWH94849.1"/>
    <property type="molecule type" value="Genomic_DNA"/>
</dbReference>
<evidence type="ECO:0000313" key="1">
    <source>
        <dbReference type="EMBL" id="TWH94849.1"/>
    </source>
</evidence>
<proteinExistence type="predicted"/>